<dbReference type="GO" id="GO:0045842">
    <property type="term" value="P:positive regulation of mitotic metaphase/anaphase transition"/>
    <property type="evidence" value="ECO:0007669"/>
    <property type="project" value="TreeGrafter"/>
</dbReference>
<dbReference type="InterPro" id="IPR019734">
    <property type="entry name" value="TPR_rpt"/>
</dbReference>
<reference evidence="5" key="1">
    <citation type="submission" date="2025-08" db="UniProtKB">
        <authorList>
            <consortium name="RefSeq"/>
        </authorList>
    </citation>
    <scope>IDENTIFICATION</scope>
    <source>
        <strain evidence="5">11010-0011.00</strain>
        <tissue evidence="5">Whole body</tissue>
    </source>
</reference>
<accession>A0A6J2UFW4</accession>
<dbReference type="RefSeq" id="XP_030387331.1">
    <property type="nucleotide sequence ID" value="XM_030531471.1"/>
</dbReference>
<dbReference type="GO" id="GO:0016567">
    <property type="term" value="P:protein ubiquitination"/>
    <property type="evidence" value="ECO:0007669"/>
    <property type="project" value="TreeGrafter"/>
</dbReference>
<dbReference type="GO" id="GO:0051301">
    <property type="term" value="P:cell division"/>
    <property type="evidence" value="ECO:0007669"/>
    <property type="project" value="TreeGrafter"/>
</dbReference>
<dbReference type="Proteomes" id="UP000504634">
    <property type="component" value="Unplaced"/>
</dbReference>
<feature type="compositionally biased region" description="Basic and acidic residues" evidence="3">
    <location>
        <begin position="603"/>
        <end position="613"/>
    </location>
</feature>
<dbReference type="GeneID" id="115633954"/>
<evidence type="ECO:0000256" key="1">
    <source>
        <dbReference type="ARBA" id="ARBA00022803"/>
    </source>
</evidence>
<dbReference type="SUPFAM" id="SSF48452">
    <property type="entry name" value="TPR-like"/>
    <property type="match status" value="2"/>
</dbReference>
<evidence type="ECO:0000256" key="3">
    <source>
        <dbReference type="SAM" id="MobiDB-lite"/>
    </source>
</evidence>
<proteinExistence type="predicted"/>
<keyword evidence="1 2" id="KW-0802">TPR repeat</keyword>
<feature type="region of interest" description="Disordered" evidence="3">
    <location>
        <begin position="527"/>
        <end position="613"/>
    </location>
</feature>
<dbReference type="AlphaFoldDB" id="A0A6J2UFW4"/>
<protein>
    <submittedName>
        <fullName evidence="5">Anaphase-promoting complex subunit 7-like</fullName>
    </submittedName>
</protein>
<keyword evidence="4" id="KW-1185">Reference proteome</keyword>
<dbReference type="GO" id="GO:0005680">
    <property type="term" value="C:anaphase-promoting complex"/>
    <property type="evidence" value="ECO:0007669"/>
    <property type="project" value="TreeGrafter"/>
</dbReference>
<feature type="repeat" description="TPR" evidence="2">
    <location>
        <begin position="477"/>
        <end position="510"/>
    </location>
</feature>
<dbReference type="PANTHER" id="PTHR12558:SF36">
    <property type="entry name" value="ANAPHASE-PROMOTING COMPLEX SUBUNIT 7"/>
    <property type="match status" value="1"/>
</dbReference>
<dbReference type="InterPro" id="IPR011990">
    <property type="entry name" value="TPR-like_helical_dom_sf"/>
</dbReference>
<dbReference type="SMART" id="SM00028">
    <property type="entry name" value="TPR"/>
    <property type="match status" value="6"/>
</dbReference>
<name>A0A6J2UFW4_DROLE</name>
<evidence type="ECO:0000313" key="4">
    <source>
        <dbReference type="Proteomes" id="UP000504634"/>
    </source>
</evidence>
<dbReference type="PANTHER" id="PTHR12558">
    <property type="entry name" value="CELL DIVISION CYCLE 16,23,27"/>
    <property type="match status" value="1"/>
</dbReference>
<gene>
    <name evidence="5" type="primary">LOC115633954</name>
</gene>
<evidence type="ECO:0000313" key="5">
    <source>
        <dbReference type="RefSeq" id="XP_030387331.1"/>
    </source>
</evidence>
<dbReference type="OrthoDB" id="308440at2759"/>
<organism evidence="4 5">
    <name type="scientific">Drosophila lebanonensis</name>
    <name type="common">Fruit fly</name>
    <name type="synonym">Scaptodrosophila lebanonensis</name>
    <dbReference type="NCBI Taxonomy" id="7225"/>
    <lineage>
        <taxon>Eukaryota</taxon>
        <taxon>Metazoa</taxon>
        <taxon>Ecdysozoa</taxon>
        <taxon>Arthropoda</taxon>
        <taxon>Hexapoda</taxon>
        <taxon>Insecta</taxon>
        <taxon>Pterygota</taxon>
        <taxon>Neoptera</taxon>
        <taxon>Endopterygota</taxon>
        <taxon>Diptera</taxon>
        <taxon>Brachycera</taxon>
        <taxon>Muscomorpha</taxon>
        <taxon>Ephydroidea</taxon>
        <taxon>Drosophilidae</taxon>
        <taxon>Scaptodrosophila</taxon>
    </lineage>
</organism>
<sequence>MENALLANVKKLYDHQLYECVIPAASLLSTLLQNDRTVTTLEMEYQVMIYLSSANYKERRFRLACNQLEAVVLMRKTMVRFKAAYLAAIENTYREFSEVELRYRVAVCYREMGEPNIAISTLQAVPAKSRTPKLNMMLARLLHYGCSTNKNEVALAYKEVLRDCPMSMMSIEALLELGIDGNEVNSLVVNAATLPKNIEWMSIWIKAHAQMYGRKHLEAARTFQQLNDTTNFHQNENLLTHIGKCLYYYGNFTQAEQYLGMAAMINPYNMDALCSLAVVYEFNIQKKPEHEKLVTQMTTTGDFSSAHWFVLAQKLYMNAKFDRALSFTERALSLNPRNIEALLLRAKLFLAVGRHNEAISTFRSAQCFAPYRFEVYKGLVHCYVHLKRIKDAQTMCALAVRLFRTSPRSYTMFGRTLFHSTNPTAKKNAKKFVEKSLEIDEHYMPAVALMAEICKFEGATQEAIILLKNQVSGFPHPKLFTMLGDLLSAEKELSSALHYYTLALSLEPTCQRALKGVNALGQAARTASNASQPCEQDGNGGGSSHSTRVDENKSNAATVATPCGTPTHEWLLECEEASNDALEMSSPAAPHDDAESDTFSEPFWHDVDGEITN</sequence>
<feature type="repeat" description="TPR" evidence="2">
    <location>
        <begin position="305"/>
        <end position="338"/>
    </location>
</feature>
<dbReference type="Gene3D" id="1.25.40.10">
    <property type="entry name" value="Tetratricopeptide repeat domain"/>
    <property type="match status" value="4"/>
</dbReference>
<evidence type="ECO:0000256" key="2">
    <source>
        <dbReference type="PROSITE-ProRule" id="PRU00339"/>
    </source>
</evidence>
<dbReference type="Pfam" id="PF12895">
    <property type="entry name" value="ANAPC3"/>
    <property type="match status" value="1"/>
</dbReference>
<dbReference type="PROSITE" id="PS50005">
    <property type="entry name" value="TPR"/>
    <property type="match status" value="2"/>
</dbReference>